<evidence type="ECO:0000313" key="2">
    <source>
        <dbReference type="Proteomes" id="UP000076863"/>
    </source>
</evidence>
<dbReference type="EMBL" id="AZHA01000011">
    <property type="protein sequence ID" value="OAA44082.1"/>
    <property type="molecule type" value="Genomic_DNA"/>
</dbReference>
<dbReference type="Proteomes" id="UP000076863">
    <property type="component" value="Unassembled WGS sequence"/>
</dbReference>
<evidence type="ECO:0000313" key="1">
    <source>
        <dbReference type="EMBL" id="OAA44082.1"/>
    </source>
</evidence>
<protein>
    <submittedName>
        <fullName evidence="1">Uncharacterized protein</fullName>
    </submittedName>
</protein>
<sequence length="342" mass="38949">MTSAINWEVTDFKIQGNDFVLFSNGRMQVPANVLIRAVNPVDSSVYTLTAAELARIQLIDYYVPGRELADGWKYTATENDFAHTMPGVKSAGHEENDVKNEQSKRYWVSTTKVETKLIGTRIQQPNGIWITTHSDHYDSHVTLRGSAAVHYNMNNVEFTREDTDQGNDWDQDNYYLTSKVHPFKKSELSGYHSPNHPNLGMRNAMKFWGGPGTGKRSTFTHYIWEMGPTTRVDRGLTHYDDGSGTHKPHKVNMVINERPYAMCFTRLSIKGYPGYSQNWWYNSWLRILDIYGNSGDFNLPRVSHNHLELTSRNTVSVAGSPDDVVFCDDHIPEGDLMPHGHC</sequence>
<keyword evidence="2" id="KW-1185">Reference proteome</keyword>
<name>A0A167EKS5_9HYPO</name>
<dbReference type="OrthoDB" id="5145419at2759"/>
<reference evidence="1 2" key="1">
    <citation type="journal article" date="2016" name="Genome Biol. Evol.">
        <title>Divergent and convergent evolution of fungal pathogenicity.</title>
        <authorList>
            <person name="Shang Y."/>
            <person name="Xiao G."/>
            <person name="Zheng P."/>
            <person name="Cen K."/>
            <person name="Zhan S."/>
            <person name="Wang C."/>
        </authorList>
    </citation>
    <scope>NUCLEOTIDE SEQUENCE [LARGE SCALE GENOMIC DNA]</scope>
    <source>
        <strain evidence="1 2">RCEF 3172</strain>
    </source>
</reference>
<comment type="caution">
    <text evidence="1">The sequence shown here is derived from an EMBL/GenBank/DDBJ whole genome shotgun (WGS) entry which is preliminary data.</text>
</comment>
<organism evidence="1 2">
    <name type="scientific">Beauveria brongniartii RCEF 3172</name>
    <dbReference type="NCBI Taxonomy" id="1081107"/>
    <lineage>
        <taxon>Eukaryota</taxon>
        <taxon>Fungi</taxon>
        <taxon>Dikarya</taxon>
        <taxon>Ascomycota</taxon>
        <taxon>Pezizomycotina</taxon>
        <taxon>Sordariomycetes</taxon>
        <taxon>Hypocreomycetidae</taxon>
        <taxon>Hypocreales</taxon>
        <taxon>Cordycipitaceae</taxon>
        <taxon>Beauveria</taxon>
        <taxon>Beauveria brongniartii</taxon>
    </lineage>
</organism>
<accession>A0A167EKS5</accession>
<gene>
    <name evidence="1" type="ORF">BBO_04438</name>
</gene>
<proteinExistence type="predicted"/>
<dbReference type="AlphaFoldDB" id="A0A167EKS5"/>